<proteinExistence type="predicted"/>
<comment type="caution">
    <text evidence="1">The sequence shown here is derived from an EMBL/GenBank/DDBJ whole genome shotgun (WGS) entry which is preliminary data.</text>
</comment>
<dbReference type="AlphaFoldDB" id="A0A1X0MRT4"/>
<evidence type="ECO:0000313" key="2">
    <source>
        <dbReference type="Proteomes" id="UP000192815"/>
    </source>
</evidence>
<dbReference type="InterPro" id="IPR011856">
    <property type="entry name" value="tRNA_endonuc-like_dom_sf"/>
</dbReference>
<evidence type="ECO:0000313" key="1">
    <source>
        <dbReference type="EMBL" id="ORC50449.1"/>
    </source>
</evidence>
<sequence length="546" mass="61777">MEEGCLQVRPEKEIQRWLEALAGKGSLIGSGSPYEAIRYDESQLSQEIKGTVEHSVEQKVGRDRPRAVHEACRVLSSLIEPRFYSADENIGTPSDVLRPDIILEDEISGAFVIIEIKRSRKAAREYATELLAYAKALSSKHHGAQVFFVVISTSWSTLERHAFAKLVDWGVPCIALEYREECATENYQTLWVRSELLVEDDVVSFPPEALRVETKVFWLPETWFSTNVVNVITHAISGLLREAEKTRASGFVITWWHPTEKPDQSQTRLYVSIAVRNSIRKQEIPAFESEDEAFEFALFNSVSELYDDTATRLFLELEILKDLQCYSSECEGLWKDLKKRLHKDGANIFSFDAFGGIGDYISDWRQRNRFALSSVVPDLMYLATWHPLTWLTPLESMTKVEIESDNESAVNAFRLGTELGALMDKSKKQAKMTARNFSWGSAQANFTQVWSNKFAQETDAPNLFAEMGFNQLRVSVKVMEAAFQYACGQMALSGAESECCFVFGLKIAAGTGRIDFLERRSSELAMAGVYVPEEVINVARRYITST</sequence>
<reference evidence="2" key="1">
    <citation type="submission" date="2017-02" db="EMBL/GenBank/DDBJ databases">
        <title>Pseudomonas floridae sp. nov., a novel pathogenic bacterial species isolated from tomato.</title>
        <authorList>
            <person name="Timilsina S."/>
            <person name="Vallad G.E."/>
            <person name="Jones J.B."/>
        </authorList>
    </citation>
    <scope>NUCLEOTIDE SEQUENCE [LARGE SCALE GENOMIC DNA]</scope>
    <source>
        <strain evidence="2">GEV388</strain>
    </source>
</reference>
<dbReference type="Gene3D" id="3.40.1350.10">
    <property type="match status" value="1"/>
</dbReference>
<organism evidence="1 2">
    <name type="scientific">Pseudomonas floridensis</name>
    <dbReference type="NCBI Taxonomy" id="1958950"/>
    <lineage>
        <taxon>Bacteria</taxon>
        <taxon>Pseudomonadati</taxon>
        <taxon>Pseudomonadota</taxon>
        <taxon>Gammaproteobacteria</taxon>
        <taxon>Pseudomonadales</taxon>
        <taxon>Pseudomonadaceae</taxon>
        <taxon>Pseudomonas</taxon>
    </lineage>
</organism>
<gene>
    <name evidence="1" type="ORF">BZK31_28185</name>
</gene>
<dbReference type="EMBL" id="MUIO01000194">
    <property type="protein sequence ID" value="ORC50449.1"/>
    <property type="molecule type" value="Genomic_DNA"/>
</dbReference>
<dbReference type="Proteomes" id="UP000192815">
    <property type="component" value="Unassembled WGS sequence"/>
</dbReference>
<name>A0A1X0MRT4_9PSED</name>
<dbReference type="GO" id="GO:0003676">
    <property type="term" value="F:nucleic acid binding"/>
    <property type="evidence" value="ECO:0007669"/>
    <property type="project" value="InterPro"/>
</dbReference>
<protein>
    <submittedName>
        <fullName evidence="1">Uncharacterized protein</fullName>
    </submittedName>
</protein>
<accession>A0A1X0MRT4</accession>
<keyword evidence="2" id="KW-1185">Reference proteome</keyword>